<feature type="region of interest" description="Disordered" evidence="1">
    <location>
        <begin position="1"/>
        <end position="31"/>
    </location>
</feature>
<gene>
    <name evidence="3" type="ORF">GALL_455190</name>
</gene>
<name>A0A1J5QA47_9ZZZZ</name>
<dbReference type="EMBL" id="MLJW01003105">
    <property type="protein sequence ID" value="OIQ72853.1"/>
    <property type="molecule type" value="Genomic_DNA"/>
</dbReference>
<keyword evidence="2" id="KW-0812">Transmembrane</keyword>
<keyword evidence="2" id="KW-0472">Membrane</keyword>
<evidence type="ECO:0000256" key="2">
    <source>
        <dbReference type="SAM" id="Phobius"/>
    </source>
</evidence>
<organism evidence="3">
    <name type="scientific">mine drainage metagenome</name>
    <dbReference type="NCBI Taxonomy" id="410659"/>
    <lineage>
        <taxon>unclassified sequences</taxon>
        <taxon>metagenomes</taxon>
        <taxon>ecological metagenomes</taxon>
    </lineage>
</organism>
<reference evidence="3" key="1">
    <citation type="submission" date="2016-10" db="EMBL/GenBank/DDBJ databases">
        <title>Sequence of Gallionella enrichment culture.</title>
        <authorList>
            <person name="Poehlein A."/>
            <person name="Muehling M."/>
            <person name="Daniel R."/>
        </authorList>
    </citation>
    <scope>NUCLEOTIDE SEQUENCE</scope>
</reference>
<sequence>MECSDKSNHAEKKTEEPPVSQTNDSIGESKNSQKESKRKFWSVVKAASYYCFSPFRYMDSVGFFTAVLCFVAWLQWQTFEKTDRTLRDTLDSTNITNRPFVFAKGVTIDPNIVRGYWTFAIPIENSGNTPTREMDSLTISGLVAPSDPEEVFVRTPKSAYDAPGTIPQRWPGSLLGPKAQAHLLGSQTGMPAITISKMADDRQNYYISGVIHYRDAFVGTPEHITKFCYAVIPFKEGTETRVNYDRCLYWNCADEDCKTDRERWDHDLKIANMPKKSQ</sequence>
<dbReference type="AlphaFoldDB" id="A0A1J5QA47"/>
<evidence type="ECO:0000256" key="1">
    <source>
        <dbReference type="SAM" id="MobiDB-lite"/>
    </source>
</evidence>
<protein>
    <submittedName>
        <fullName evidence="3">Uncharacterized protein</fullName>
    </submittedName>
</protein>
<feature type="transmembrane region" description="Helical" evidence="2">
    <location>
        <begin position="57"/>
        <end position="76"/>
    </location>
</feature>
<feature type="compositionally biased region" description="Polar residues" evidence="1">
    <location>
        <begin position="19"/>
        <end position="30"/>
    </location>
</feature>
<proteinExistence type="predicted"/>
<accession>A0A1J5QA47</accession>
<comment type="caution">
    <text evidence="3">The sequence shown here is derived from an EMBL/GenBank/DDBJ whole genome shotgun (WGS) entry which is preliminary data.</text>
</comment>
<keyword evidence="2" id="KW-1133">Transmembrane helix</keyword>
<feature type="compositionally biased region" description="Basic and acidic residues" evidence="1">
    <location>
        <begin position="1"/>
        <end position="16"/>
    </location>
</feature>
<evidence type="ECO:0000313" key="3">
    <source>
        <dbReference type="EMBL" id="OIQ72853.1"/>
    </source>
</evidence>